<dbReference type="InterPro" id="IPR015892">
    <property type="entry name" value="Carbonic_anhydrase_CS"/>
</dbReference>
<comment type="catalytic activity">
    <reaction evidence="5">
        <text>hydrogencarbonate + H(+) = CO2 + H2O</text>
        <dbReference type="Rhea" id="RHEA:10748"/>
        <dbReference type="ChEBI" id="CHEBI:15377"/>
        <dbReference type="ChEBI" id="CHEBI:15378"/>
        <dbReference type="ChEBI" id="CHEBI:16526"/>
        <dbReference type="ChEBI" id="CHEBI:17544"/>
        <dbReference type="EC" id="4.2.1.1"/>
    </reaction>
</comment>
<sequence length="237" mass="26117">MKVRKYCAILMVMIMAISMCACGKTQKVEAVFKDQTTDNAADALNILKQGNKRYIEGKMENFDLGDTKRKELVKGQKPFAVVITCSDSRVVPEYIFDQGLGDLFVIRVAGNVIDTDEMASIEYGVEHAGAKLVVLLGHENCGAITAAVEAKEQPSKQDTKSIHELLTKINPSVEKAEALNLKDKDSLIDKAIDFNIEAGVKELKESSEILKKGIEDKDVQVIGAKYILDSGEVTWFE</sequence>
<dbReference type="GO" id="GO:0015976">
    <property type="term" value="P:carbon utilization"/>
    <property type="evidence" value="ECO:0007669"/>
    <property type="project" value="InterPro"/>
</dbReference>
<feature type="binding site" evidence="6">
    <location>
        <position position="85"/>
    </location>
    <ligand>
        <name>Zn(2+)</name>
        <dbReference type="ChEBI" id="CHEBI:29105"/>
    </ligand>
</feature>
<gene>
    <name evidence="8" type="ORF">DWV06_05525</name>
</gene>
<keyword evidence="3 6" id="KW-0862">Zinc</keyword>
<feature type="binding site" evidence="6">
    <location>
        <position position="138"/>
    </location>
    <ligand>
        <name>Zn(2+)</name>
        <dbReference type="ChEBI" id="CHEBI:29105"/>
    </ligand>
</feature>
<evidence type="ECO:0000256" key="1">
    <source>
        <dbReference type="ARBA" id="ARBA00006217"/>
    </source>
</evidence>
<evidence type="ECO:0000256" key="2">
    <source>
        <dbReference type="ARBA" id="ARBA00012925"/>
    </source>
</evidence>
<dbReference type="SUPFAM" id="SSF53056">
    <property type="entry name" value="beta-carbonic anhydrase, cab"/>
    <property type="match status" value="1"/>
</dbReference>
<dbReference type="PANTHER" id="PTHR11002:SF79">
    <property type="entry name" value="CARBONIC ANHYDRASE 2"/>
    <property type="match status" value="1"/>
</dbReference>
<dbReference type="PROSITE" id="PS51257">
    <property type="entry name" value="PROKAR_LIPOPROTEIN"/>
    <property type="match status" value="1"/>
</dbReference>
<evidence type="ECO:0000256" key="6">
    <source>
        <dbReference type="PIRSR" id="PIRSR601765-1"/>
    </source>
</evidence>
<reference evidence="8 9" key="1">
    <citation type="submission" date="2018-07" db="EMBL/GenBank/DDBJ databases">
        <title>Anaerosacharophilus polymeroproducens gen. nov. sp. nov., an anaerobic bacterium isolated from salt field.</title>
        <authorList>
            <person name="Kim W."/>
            <person name="Yang S.-H."/>
            <person name="Oh J."/>
            <person name="Lee J.-H."/>
            <person name="Kwon K.K."/>
        </authorList>
    </citation>
    <scope>NUCLEOTIDE SEQUENCE [LARGE SCALE GENOMIC DNA]</scope>
    <source>
        <strain evidence="8 9">MCWD5</strain>
    </source>
</reference>
<feature type="chain" id="PRO_5039164936" description="carbonic anhydrase" evidence="7">
    <location>
        <begin position="24"/>
        <end position="237"/>
    </location>
</feature>
<dbReference type="EC" id="4.2.1.1" evidence="2"/>
<dbReference type="InterPro" id="IPR001765">
    <property type="entry name" value="Carbonic_anhydrase"/>
</dbReference>
<evidence type="ECO:0000256" key="7">
    <source>
        <dbReference type="SAM" id="SignalP"/>
    </source>
</evidence>
<organism evidence="8 9">
    <name type="scientific">Anaerosacchariphilus polymeriproducens</name>
    <dbReference type="NCBI Taxonomy" id="1812858"/>
    <lineage>
        <taxon>Bacteria</taxon>
        <taxon>Bacillati</taxon>
        <taxon>Bacillota</taxon>
        <taxon>Clostridia</taxon>
        <taxon>Lachnospirales</taxon>
        <taxon>Lachnospiraceae</taxon>
        <taxon>Anaerosacchariphilus</taxon>
    </lineage>
</organism>
<comment type="similarity">
    <text evidence="1">Belongs to the beta-class carbonic anhydrase family.</text>
</comment>
<dbReference type="PROSITE" id="PS00704">
    <property type="entry name" value="PROK_CO2_ANHYDRASE_1"/>
    <property type="match status" value="1"/>
</dbReference>
<dbReference type="SMART" id="SM00947">
    <property type="entry name" value="Pro_CA"/>
    <property type="match status" value="1"/>
</dbReference>
<comment type="cofactor">
    <cofactor evidence="6">
        <name>Zn(2+)</name>
        <dbReference type="ChEBI" id="CHEBI:29105"/>
    </cofactor>
    <text evidence="6">Binds 1 zinc ion per subunit.</text>
</comment>
<dbReference type="Gene3D" id="3.40.1050.10">
    <property type="entry name" value="Carbonic anhydrase"/>
    <property type="match status" value="1"/>
</dbReference>
<dbReference type="GO" id="GO:0008270">
    <property type="term" value="F:zinc ion binding"/>
    <property type="evidence" value="ECO:0007669"/>
    <property type="project" value="InterPro"/>
</dbReference>
<dbReference type="PANTHER" id="PTHR11002">
    <property type="entry name" value="CARBONIC ANHYDRASE"/>
    <property type="match status" value="1"/>
</dbReference>
<dbReference type="AlphaFoldDB" id="A0A371AXE0"/>
<dbReference type="RefSeq" id="WP_115481185.1">
    <property type="nucleotide sequence ID" value="NZ_QRCT01000014.1"/>
</dbReference>
<evidence type="ECO:0000256" key="5">
    <source>
        <dbReference type="ARBA" id="ARBA00048348"/>
    </source>
</evidence>
<protein>
    <recommendedName>
        <fullName evidence="2">carbonic anhydrase</fullName>
        <ecNumber evidence="2">4.2.1.1</ecNumber>
    </recommendedName>
</protein>
<feature type="signal peptide" evidence="7">
    <location>
        <begin position="1"/>
        <end position="23"/>
    </location>
</feature>
<evidence type="ECO:0000256" key="3">
    <source>
        <dbReference type="ARBA" id="ARBA00022833"/>
    </source>
</evidence>
<keyword evidence="7" id="KW-0732">Signal</keyword>
<keyword evidence="9" id="KW-1185">Reference proteome</keyword>
<dbReference type="Proteomes" id="UP000255036">
    <property type="component" value="Unassembled WGS sequence"/>
</dbReference>
<feature type="binding site" evidence="6">
    <location>
        <position position="141"/>
    </location>
    <ligand>
        <name>Zn(2+)</name>
        <dbReference type="ChEBI" id="CHEBI:29105"/>
    </ligand>
</feature>
<dbReference type="GO" id="GO:0004089">
    <property type="term" value="F:carbonate dehydratase activity"/>
    <property type="evidence" value="ECO:0007669"/>
    <property type="project" value="UniProtKB-EC"/>
</dbReference>
<feature type="binding site" evidence="6">
    <location>
        <position position="87"/>
    </location>
    <ligand>
        <name>Zn(2+)</name>
        <dbReference type="ChEBI" id="CHEBI:29105"/>
    </ligand>
</feature>
<proteinExistence type="inferred from homology"/>
<name>A0A371AXE0_9FIRM</name>
<comment type="caution">
    <text evidence="8">The sequence shown here is derived from an EMBL/GenBank/DDBJ whole genome shotgun (WGS) entry which is preliminary data.</text>
</comment>
<evidence type="ECO:0000313" key="8">
    <source>
        <dbReference type="EMBL" id="RDU24160.1"/>
    </source>
</evidence>
<dbReference type="EMBL" id="QRCT01000014">
    <property type="protein sequence ID" value="RDU24160.1"/>
    <property type="molecule type" value="Genomic_DNA"/>
</dbReference>
<dbReference type="OrthoDB" id="9769739at2"/>
<evidence type="ECO:0000256" key="4">
    <source>
        <dbReference type="ARBA" id="ARBA00023239"/>
    </source>
</evidence>
<dbReference type="Pfam" id="PF00484">
    <property type="entry name" value="Pro_CA"/>
    <property type="match status" value="1"/>
</dbReference>
<keyword evidence="4" id="KW-0456">Lyase</keyword>
<keyword evidence="6" id="KW-0479">Metal-binding</keyword>
<evidence type="ECO:0000313" key="9">
    <source>
        <dbReference type="Proteomes" id="UP000255036"/>
    </source>
</evidence>
<dbReference type="CDD" id="cd03378">
    <property type="entry name" value="beta_CA_cladeC"/>
    <property type="match status" value="1"/>
</dbReference>
<accession>A0A371AXE0</accession>
<dbReference type="InterPro" id="IPR036874">
    <property type="entry name" value="Carbonic_anhydrase_sf"/>
</dbReference>